<protein>
    <recommendedName>
        <fullName evidence="6">PEGA domain-containing protein</fullName>
    </recommendedName>
</protein>
<proteinExistence type="predicted"/>
<organism evidence="4 5">
    <name type="scientific">Candidatus Gallitreponema excrementavium</name>
    <dbReference type="NCBI Taxonomy" id="2840840"/>
    <lineage>
        <taxon>Bacteria</taxon>
        <taxon>Pseudomonadati</taxon>
        <taxon>Spirochaetota</taxon>
        <taxon>Spirochaetia</taxon>
        <taxon>Spirochaetales</taxon>
        <taxon>Candidatus Gallitreponema</taxon>
    </lineage>
</organism>
<feature type="signal peptide" evidence="3">
    <location>
        <begin position="1"/>
        <end position="27"/>
    </location>
</feature>
<evidence type="ECO:0000256" key="3">
    <source>
        <dbReference type="SAM" id="SignalP"/>
    </source>
</evidence>
<dbReference type="EMBL" id="JADIMM010000085">
    <property type="protein sequence ID" value="MBO8458068.1"/>
    <property type="molecule type" value="Genomic_DNA"/>
</dbReference>
<evidence type="ECO:0008006" key="6">
    <source>
        <dbReference type="Google" id="ProtNLM"/>
    </source>
</evidence>
<evidence type="ECO:0000256" key="1">
    <source>
        <dbReference type="SAM" id="Coils"/>
    </source>
</evidence>
<reference evidence="4" key="2">
    <citation type="journal article" date="2021" name="PeerJ">
        <title>Extensive microbial diversity within the chicken gut microbiome revealed by metagenomics and culture.</title>
        <authorList>
            <person name="Gilroy R."/>
            <person name="Ravi A."/>
            <person name="Getino M."/>
            <person name="Pursley I."/>
            <person name="Horton D.L."/>
            <person name="Alikhan N.F."/>
            <person name="Baker D."/>
            <person name="Gharbi K."/>
            <person name="Hall N."/>
            <person name="Watson M."/>
            <person name="Adriaenssens E.M."/>
            <person name="Foster-Nyarko E."/>
            <person name="Jarju S."/>
            <person name="Secka A."/>
            <person name="Antonio M."/>
            <person name="Oren A."/>
            <person name="Chaudhuri R.R."/>
            <person name="La Ragione R."/>
            <person name="Hildebrand F."/>
            <person name="Pallen M.J."/>
        </authorList>
    </citation>
    <scope>NUCLEOTIDE SEQUENCE</scope>
    <source>
        <strain evidence="4">10532</strain>
    </source>
</reference>
<keyword evidence="2" id="KW-0472">Membrane</keyword>
<reference evidence="4" key="1">
    <citation type="submission" date="2020-10" db="EMBL/GenBank/DDBJ databases">
        <authorList>
            <person name="Gilroy R."/>
        </authorList>
    </citation>
    <scope>NUCLEOTIDE SEQUENCE</scope>
    <source>
        <strain evidence="4">10532</strain>
    </source>
</reference>
<keyword evidence="1" id="KW-0175">Coiled coil</keyword>
<feature type="chain" id="PRO_5038593254" description="PEGA domain-containing protein" evidence="3">
    <location>
        <begin position="28"/>
        <end position="472"/>
    </location>
</feature>
<keyword evidence="2" id="KW-0812">Transmembrane</keyword>
<gene>
    <name evidence="4" type="ORF">IAA81_07555</name>
</gene>
<sequence>MKKKNLFSMIFFLFCTGMYCNNQWVLAASPFSANNLPEHQKSTGYLFPKLLMERFQGISTHGYLPEELEYLKNSDFNKKKQNLVSQLQNLLEQRDKLDFNFETSLEINKKKGDIDYNISEKRKELEKLIEENEETEYPSQADIVFWSKSSTEGSNFPLLTFTGPVSTALKSNSLSAILTGDIEPIDDFILITVNLYIYGVNEPYTFEVIGSWDNLDTMADEMSKEIIPLLLGQSPAVISLETNPPDAQVYLDGQLLPKNRFYHFISAGKHTISAESENHYTSTIEADFESGKEYLISCILDPLENREISFNTVVKKDKKPARIYIEGEYKGLSENIFTVPDFTVLGFAKTEDNFFSWFLVEPGKENFYDLSLKEKNLEEEIESRRNKLYWSLGAFYLYLPIPIFVYSQYNNLYNAYVAGYLSADMNNYNKIVSWQRASIGTIGGAVVLGANLGYQIARYIITSNKVAPSRLK</sequence>
<keyword evidence="3" id="KW-0732">Signal</keyword>
<evidence type="ECO:0000256" key="2">
    <source>
        <dbReference type="SAM" id="Phobius"/>
    </source>
</evidence>
<keyword evidence="2" id="KW-1133">Transmembrane helix</keyword>
<dbReference type="AlphaFoldDB" id="A0A9D9HQP0"/>
<name>A0A9D9HQP0_9SPIR</name>
<evidence type="ECO:0000313" key="5">
    <source>
        <dbReference type="Proteomes" id="UP000823638"/>
    </source>
</evidence>
<feature type="coiled-coil region" evidence="1">
    <location>
        <begin position="73"/>
        <end position="100"/>
    </location>
</feature>
<accession>A0A9D9HQP0</accession>
<comment type="caution">
    <text evidence="4">The sequence shown here is derived from an EMBL/GenBank/DDBJ whole genome shotgun (WGS) entry which is preliminary data.</text>
</comment>
<feature type="transmembrane region" description="Helical" evidence="2">
    <location>
        <begin position="388"/>
        <end position="406"/>
    </location>
</feature>
<dbReference type="Proteomes" id="UP000823638">
    <property type="component" value="Unassembled WGS sequence"/>
</dbReference>
<evidence type="ECO:0000313" key="4">
    <source>
        <dbReference type="EMBL" id="MBO8458068.1"/>
    </source>
</evidence>